<evidence type="ECO:0000259" key="2">
    <source>
        <dbReference type="Pfam" id="PF18879"/>
    </source>
</evidence>
<accession>A0A0K0XFJ7</accession>
<dbReference type="KEGG" id="mgo:AFA91_07260"/>
<feature type="domain" description="ESX-1 secretion-associated protein EspA/EspE-like" evidence="2">
    <location>
        <begin position="73"/>
        <end position="155"/>
    </location>
</feature>
<organism evidence="3 4">
    <name type="scientific">Mycolicibacterium goodii</name>
    <name type="common">Mycobacterium goodii</name>
    <dbReference type="NCBI Taxonomy" id="134601"/>
    <lineage>
        <taxon>Bacteria</taxon>
        <taxon>Bacillati</taxon>
        <taxon>Actinomycetota</taxon>
        <taxon>Actinomycetes</taxon>
        <taxon>Mycobacteriales</taxon>
        <taxon>Mycobacteriaceae</taxon>
        <taxon>Mycolicibacterium</taxon>
    </lineage>
</organism>
<protein>
    <recommendedName>
        <fullName evidence="2">ESX-1 secretion-associated protein EspA/EspE-like domain-containing protein</fullName>
    </recommendedName>
</protein>
<proteinExistence type="predicted"/>
<dbReference type="Proteomes" id="UP000062255">
    <property type="component" value="Chromosome"/>
</dbReference>
<dbReference type="STRING" id="134601.AFA91_07260"/>
<feature type="compositionally biased region" description="Polar residues" evidence="1">
    <location>
        <begin position="94"/>
        <end position="116"/>
    </location>
</feature>
<dbReference type="PATRIC" id="fig|134601.6.peg.1508"/>
<evidence type="ECO:0000256" key="1">
    <source>
        <dbReference type="SAM" id="MobiDB-lite"/>
    </source>
</evidence>
<feature type="region of interest" description="Disordered" evidence="1">
    <location>
        <begin position="92"/>
        <end position="123"/>
    </location>
</feature>
<dbReference type="InterPro" id="IPR043796">
    <property type="entry name" value="ESX-1_EspA/EspE-like"/>
</dbReference>
<evidence type="ECO:0000313" key="4">
    <source>
        <dbReference type="Proteomes" id="UP000062255"/>
    </source>
</evidence>
<gene>
    <name evidence="3" type="ORF">AFA91_07260</name>
</gene>
<dbReference type="AlphaFoldDB" id="A0A0K0XFJ7"/>
<name>A0A0K0XFJ7_MYCGD</name>
<reference evidence="3 4" key="1">
    <citation type="submission" date="2015-07" db="EMBL/GenBank/DDBJ databases">
        <title>Complete genome sequence of Mycobacterium goodii X7B, a facultative thermophilic biodesulfurizing bacterium.</title>
        <authorList>
            <person name="Yu B."/>
            <person name="Li F."/>
            <person name="Xu P."/>
        </authorList>
    </citation>
    <scope>NUCLEOTIDE SEQUENCE [LARGE SCALE GENOMIC DNA]</scope>
    <source>
        <strain evidence="3 4">X7B</strain>
    </source>
</reference>
<dbReference type="Pfam" id="PF18879">
    <property type="entry name" value="EspA_EspE"/>
    <property type="match status" value="1"/>
</dbReference>
<sequence>MANNWYSGYSHTVGVAEDTRYTVAGLGADVISSGQSIAREGAQKLGDTRLAAAAATPIIAYGLRAMTIMSNLTGFEGPERGDRYGRGAEAFSEVSGNHDATGSPDSWEGTGSQAYSDRNREQKDRAELMAETDRIVKEVLDKEAGEIEDTRRQIDHQVTELTWLIPAAIAAKFWNAPPGSGEIASQIIQWGGVAKTLPIATQRMYRMIADSSENATVIRRAGATYDRIAAEAQAQ</sequence>
<dbReference type="EMBL" id="CP012150">
    <property type="protein sequence ID" value="AKS36156.1"/>
    <property type="molecule type" value="Genomic_DNA"/>
</dbReference>
<evidence type="ECO:0000313" key="3">
    <source>
        <dbReference type="EMBL" id="AKS36156.1"/>
    </source>
</evidence>